<dbReference type="GO" id="GO:0032259">
    <property type="term" value="P:methylation"/>
    <property type="evidence" value="ECO:0007669"/>
    <property type="project" value="UniProtKB-KW"/>
</dbReference>
<keyword evidence="4" id="KW-0808">Transferase</keyword>
<dbReference type="CDD" id="cd02440">
    <property type="entry name" value="AdoMet_MTases"/>
    <property type="match status" value="1"/>
</dbReference>
<evidence type="ECO:0000256" key="13">
    <source>
        <dbReference type="ARBA" id="ARBA00080992"/>
    </source>
</evidence>
<dbReference type="PROSITE" id="PS00092">
    <property type="entry name" value="N6_MTASE"/>
    <property type="match status" value="1"/>
</dbReference>
<feature type="domain" description="Methyltransferase small" evidence="17">
    <location>
        <begin position="56"/>
        <end position="146"/>
    </location>
</feature>
<evidence type="ECO:0000256" key="2">
    <source>
        <dbReference type="ARBA" id="ARBA00006149"/>
    </source>
</evidence>
<dbReference type="NCBIfam" id="TIGR00537">
    <property type="entry name" value="hemK_rel_arch"/>
    <property type="match status" value="1"/>
</dbReference>
<comment type="similarity">
    <text evidence="2">Belongs to the eukaryotic/archaeal PrmC-related family.</text>
</comment>
<evidence type="ECO:0000256" key="3">
    <source>
        <dbReference type="ARBA" id="ARBA00022603"/>
    </source>
</evidence>
<dbReference type="InterPro" id="IPR052190">
    <property type="entry name" value="Euk-Arch_PrmC-MTase"/>
</dbReference>
<dbReference type="SUPFAM" id="SSF53335">
    <property type="entry name" value="S-adenosyl-L-methionine-dependent methyltransferases"/>
    <property type="match status" value="1"/>
</dbReference>
<keyword evidence="6" id="KW-0539">Nucleus</keyword>
<evidence type="ECO:0000256" key="8">
    <source>
        <dbReference type="ARBA" id="ARBA00050903"/>
    </source>
</evidence>
<dbReference type="GO" id="GO:0005634">
    <property type="term" value="C:nucleus"/>
    <property type="evidence" value="ECO:0007669"/>
    <property type="project" value="UniProtKB-SubCell"/>
</dbReference>
<accession>A0A2A2KSE9</accession>
<organism evidence="18 19">
    <name type="scientific">Diploscapter pachys</name>
    <dbReference type="NCBI Taxonomy" id="2018661"/>
    <lineage>
        <taxon>Eukaryota</taxon>
        <taxon>Metazoa</taxon>
        <taxon>Ecdysozoa</taxon>
        <taxon>Nematoda</taxon>
        <taxon>Chromadorea</taxon>
        <taxon>Rhabditida</taxon>
        <taxon>Rhabditina</taxon>
        <taxon>Rhabditomorpha</taxon>
        <taxon>Rhabditoidea</taxon>
        <taxon>Rhabditidae</taxon>
        <taxon>Diploscapter</taxon>
    </lineage>
</organism>
<sequence length="222" mass="24752">MSLPTPQYKLSALRNGEVYEPAEDTFLLIDAIEKDIKVGVFPTNLEIGRIFQDIRSRQPQIVLEIGCGSGVVSTFVNQALHRKVVSIATDVNAKALECSLETARMNGVNLEVIRSDLDQGLQRLQGKVDLLLFNPPYVPTSEEAKSNIERCWAGGPSGRSTLDRLLPRVPDLLSPKGVFYLVALHANDIPSLLRFSDHLKGNVSMERRCGIEHLYILRFVRI</sequence>
<protein>
    <recommendedName>
        <fullName evidence="15">Methyltransferase HEMK2</fullName>
    </recommendedName>
    <alternativeName>
        <fullName evidence="14">HemK methyltransferase family member 2</fullName>
    </alternativeName>
    <alternativeName>
        <fullName evidence="12">Lysine N-methyltransferase 9</fullName>
    </alternativeName>
    <alternativeName>
        <fullName evidence="11">Methylarsonite methyltransferase N6AMT1</fullName>
    </alternativeName>
    <alternativeName>
        <fullName evidence="16">Methyltransferase N6AMT1</fullName>
    </alternativeName>
    <alternativeName>
        <fullName evidence="13">Protein N(5)-glutamine methyltransferase</fullName>
    </alternativeName>
</protein>
<evidence type="ECO:0000256" key="5">
    <source>
        <dbReference type="ARBA" id="ARBA00022691"/>
    </source>
</evidence>
<dbReference type="InterPro" id="IPR029063">
    <property type="entry name" value="SAM-dependent_MTases_sf"/>
</dbReference>
<comment type="function">
    <text evidence="9">Methyltransferase that can methylate proteins and, to a lower extent, arsenic. Catalytic subunit of a heterodimer with TRMT112, which monomethylates 'Lys-12' of histone H4 (H4K12me1), a modification present at the promoters of numerous genes encoding cell cycle regulators. Catalytic subunit of a heterodimer with TRMT112, which catalyzes N5-methylation of Glu residue of proteins with a Gly-Gln-Xaa-Xaa-Xaa-Arg motif. Methylates ETF1 on 'Gln-185'; ETF1 needs to be complexed to ERF3 in its GTP-bound form to be efficiently methylated. May also play a role in the modulation of arsenic-induced toxicity by mediating the conversion of monomethylarsonous acid (3+) into the less toxic dimethylarsonic acid. It however only plays a limited role in arsenic metabolism compared with AS3MT.</text>
</comment>
<dbReference type="OrthoDB" id="406152at2759"/>
<dbReference type="InterPro" id="IPR007848">
    <property type="entry name" value="Small_mtfrase_dom"/>
</dbReference>
<comment type="caution">
    <text evidence="18">The sequence shown here is derived from an EMBL/GenBank/DDBJ whole genome shotgun (WGS) entry which is preliminary data.</text>
</comment>
<evidence type="ECO:0000256" key="12">
    <source>
        <dbReference type="ARBA" id="ARBA00076540"/>
    </source>
</evidence>
<evidence type="ECO:0000256" key="1">
    <source>
        <dbReference type="ARBA" id="ARBA00004123"/>
    </source>
</evidence>
<evidence type="ECO:0000313" key="18">
    <source>
        <dbReference type="EMBL" id="PAV76880.1"/>
    </source>
</evidence>
<evidence type="ECO:0000256" key="6">
    <source>
        <dbReference type="ARBA" id="ARBA00023242"/>
    </source>
</evidence>
<evidence type="ECO:0000256" key="9">
    <source>
        <dbReference type="ARBA" id="ARBA00053180"/>
    </source>
</evidence>
<evidence type="ECO:0000256" key="4">
    <source>
        <dbReference type="ARBA" id="ARBA00022679"/>
    </source>
</evidence>
<dbReference type="Gene3D" id="3.40.50.150">
    <property type="entry name" value="Vaccinia Virus protein VP39"/>
    <property type="match status" value="1"/>
</dbReference>
<dbReference type="InterPro" id="IPR004557">
    <property type="entry name" value="PrmC-related"/>
</dbReference>
<evidence type="ECO:0000256" key="15">
    <source>
        <dbReference type="ARBA" id="ARBA00093624"/>
    </source>
</evidence>
<comment type="subunit">
    <text evidence="10">Heterodimer; heterodimerization with TRMT112 is required for S-adenosyl-L-methionine-binding.</text>
</comment>
<evidence type="ECO:0000313" key="19">
    <source>
        <dbReference type="Proteomes" id="UP000218231"/>
    </source>
</evidence>
<evidence type="ECO:0000259" key="17">
    <source>
        <dbReference type="Pfam" id="PF05175"/>
    </source>
</evidence>
<dbReference type="Proteomes" id="UP000218231">
    <property type="component" value="Unassembled WGS sequence"/>
</dbReference>
<evidence type="ECO:0000256" key="14">
    <source>
        <dbReference type="ARBA" id="ARBA00083337"/>
    </source>
</evidence>
<dbReference type="GO" id="GO:0035657">
    <property type="term" value="C:eRF1 methyltransferase complex"/>
    <property type="evidence" value="ECO:0007669"/>
    <property type="project" value="TreeGrafter"/>
</dbReference>
<dbReference type="Pfam" id="PF05175">
    <property type="entry name" value="MTS"/>
    <property type="match status" value="1"/>
</dbReference>
<proteinExistence type="inferred from homology"/>
<gene>
    <name evidence="18" type="ORF">WR25_26776</name>
</gene>
<dbReference type="GO" id="GO:0036009">
    <property type="term" value="F:protein-glutamine N-methyltransferase activity"/>
    <property type="evidence" value="ECO:0007669"/>
    <property type="project" value="UniProtKB-ARBA"/>
</dbReference>
<evidence type="ECO:0000256" key="7">
    <source>
        <dbReference type="ARBA" id="ARBA00048619"/>
    </source>
</evidence>
<dbReference type="PANTHER" id="PTHR45875">
    <property type="entry name" value="METHYLTRANSFERASE N6AMT1"/>
    <property type="match status" value="1"/>
</dbReference>
<keyword evidence="3" id="KW-0489">Methyltransferase</keyword>
<dbReference type="AlphaFoldDB" id="A0A2A2KSE9"/>
<evidence type="ECO:0000256" key="10">
    <source>
        <dbReference type="ARBA" id="ARBA00062344"/>
    </source>
</evidence>
<comment type="catalytic activity">
    <reaction evidence="8">
        <text>methylarsonous acid + S-adenosyl-L-methionine = dimethylarsinate + S-adenosyl-L-homocysteine + 2 H(+)</text>
        <dbReference type="Rhea" id="RHEA:11684"/>
        <dbReference type="ChEBI" id="CHEBI:15378"/>
        <dbReference type="ChEBI" id="CHEBI:16223"/>
        <dbReference type="ChEBI" id="CHEBI:17826"/>
        <dbReference type="ChEBI" id="CHEBI:57856"/>
        <dbReference type="ChEBI" id="CHEBI:59789"/>
    </reaction>
</comment>
<keyword evidence="5" id="KW-0949">S-adenosyl-L-methionine</keyword>
<dbReference type="FunFam" id="3.40.50.150:FF:000077">
    <property type="entry name" value="HemK methyltransferase family member 2"/>
    <property type="match status" value="1"/>
</dbReference>
<comment type="subcellular location">
    <subcellularLocation>
        <location evidence="1">Nucleus</location>
    </subcellularLocation>
</comment>
<evidence type="ECO:0000256" key="16">
    <source>
        <dbReference type="ARBA" id="ARBA00093667"/>
    </source>
</evidence>
<evidence type="ECO:0000256" key="11">
    <source>
        <dbReference type="ARBA" id="ARBA00075330"/>
    </source>
</evidence>
<reference evidence="18 19" key="1">
    <citation type="journal article" date="2017" name="Curr. Biol.">
        <title>Genome architecture and evolution of a unichromosomal asexual nematode.</title>
        <authorList>
            <person name="Fradin H."/>
            <person name="Zegar C."/>
            <person name="Gutwein M."/>
            <person name="Lucas J."/>
            <person name="Kovtun M."/>
            <person name="Corcoran D."/>
            <person name="Baugh L.R."/>
            <person name="Kiontke K."/>
            <person name="Gunsalus K."/>
            <person name="Fitch D.H."/>
            <person name="Piano F."/>
        </authorList>
    </citation>
    <scope>NUCLEOTIDE SEQUENCE [LARGE SCALE GENOMIC DNA]</scope>
    <source>
        <strain evidence="18">PF1309</strain>
    </source>
</reference>
<dbReference type="STRING" id="2018661.A0A2A2KSE9"/>
<dbReference type="EMBL" id="LIAE01007801">
    <property type="protein sequence ID" value="PAV76880.1"/>
    <property type="molecule type" value="Genomic_DNA"/>
</dbReference>
<comment type="catalytic activity">
    <reaction evidence="7">
        <text>L-lysyl-[histone] + S-adenosyl-L-methionine = N(6)-methyl-L-lysyl-[histone] + S-adenosyl-L-homocysteine + H(+)</text>
        <dbReference type="Rhea" id="RHEA:10024"/>
        <dbReference type="Rhea" id="RHEA-COMP:9845"/>
        <dbReference type="Rhea" id="RHEA-COMP:9846"/>
        <dbReference type="ChEBI" id="CHEBI:15378"/>
        <dbReference type="ChEBI" id="CHEBI:29969"/>
        <dbReference type="ChEBI" id="CHEBI:57856"/>
        <dbReference type="ChEBI" id="CHEBI:59789"/>
        <dbReference type="ChEBI" id="CHEBI:61929"/>
    </reaction>
    <physiologicalReaction direction="left-to-right" evidence="7">
        <dbReference type="Rhea" id="RHEA:10025"/>
    </physiologicalReaction>
</comment>
<name>A0A2A2KSE9_9BILA</name>
<dbReference type="InterPro" id="IPR002052">
    <property type="entry name" value="DNA_methylase_N6_adenine_CS"/>
</dbReference>
<dbReference type="GO" id="GO:0003676">
    <property type="term" value="F:nucleic acid binding"/>
    <property type="evidence" value="ECO:0007669"/>
    <property type="project" value="InterPro"/>
</dbReference>
<dbReference type="PANTHER" id="PTHR45875:SF1">
    <property type="entry name" value="METHYLTRANSFERASE N6AMT1"/>
    <property type="match status" value="1"/>
</dbReference>
<keyword evidence="19" id="KW-1185">Reference proteome</keyword>